<organism evidence="1 2">
    <name type="scientific">Lacibacter sediminis</name>
    <dbReference type="NCBI Taxonomy" id="2760713"/>
    <lineage>
        <taxon>Bacteria</taxon>
        <taxon>Pseudomonadati</taxon>
        <taxon>Bacteroidota</taxon>
        <taxon>Chitinophagia</taxon>
        <taxon>Chitinophagales</taxon>
        <taxon>Chitinophagaceae</taxon>
        <taxon>Lacibacter</taxon>
    </lineage>
</organism>
<gene>
    <name evidence="1" type="ORF">H4075_03645</name>
</gene>
<proteinExistence type="predicted"/>
<dbReference type="RefSeq" id="WP_182804247.1">
    <property type="nucleotide sequence ID" value="NZ_CP060007.1"/>
</dbReference>
<dbReference type="AlphaFoldDB" id="A0A7G5XIK6"/>
<dbReference type="KEGG" id="lacs:H4075_03645"/>
<reference evidence="2" key="1">
    <citation type="submission" date="2020-08" db="EMBL/GenBank/DDBJ databases">
        <title>Lacibacter sp. S13-6-6 genome sequencing.</title>
        <authorList>
            <person name="Jin L."/>
        </authorList>
    </citation>
    <scope>NUCLEOTIDE SEQUENCE [LARGE SCALE GENOMIC DNA]</scope>
    <source>
        <strain evidence="2">S13-6-6</strain>
    </source>
</reference>
<name>A0A7G5XIK6_9BACT</name>
<protein>
    <recommendedName>
        <fullName evidence="3">Gliding motility-associated protein GldM C-terminal domain-containing protein</fullName>
    </recommendedName>
</protein>
<dbReference type="EMBL" id="CP060007">
    <property type="protein sequence ID" value="QNA45309.1"/>
    <property type="molecule type" value="Genomic_DNA"/>
</dbReference>
<accession>A0A7G5XIK6</accession>
<keyword evidence="2" id="KW-1185">Reference proteome</keyword>
<sequence length="138" mass="15755">MKLLFIPLLFSCLFFGLTTRGQSLTEKDFRLMIDGKLYSDSINSISVSELLKLKEVTANFSWIVVKSITVYCDFVKPEDRDHVYDGVEVRRCHNNIICKEAKDLIKTMTSGLHVGIVAEAINKQGKTVHIKDIVYRIK</sequence>
<evidence type="ECO:0000313" key="1">
    <source>
        <dbReference type="EMBL" id="QNA45309.1"/>
    </source>
</evidence>
<dbReference type="Proteomes" id="UP000515344">
    <property type="component" value="Chromosome"/>
</dbReference>
<evidence type="ECO:0000313" key="2">
    <source>
        <dbReference type="Proteomes" id="UP000515344"/>
    </source>
</evidence>
<evidence type="ECO:0008006" key="3">
    <source>
        <dbReference type="Google" id="ProtNLM"/>
    </source>
</evidence>